<dbReference type="InterPro" id="IPR033643">
    <property type="entry name" value="SYLF_SH3YL1-like"/>
</dbReference>
<keyword evidence="4" id="KW-1185">Reference proteome</keyword>
<dbReference type="InterPro" id="IPR051702">
    <property type="entry name" value="SH3_domain_YSC84-like"/>
</dbReference>
<feature type="compositionally biased region" description="Basic and acidic residues" evidence="1">
    <location>
        <begin position="313"/>
        <end position="323"/>
    </location>
</feature>
<dbReference type="GO" id="GO:0051015">
    <property type="term" value="F:actin filament binding"/>
    <property type="evidence" value="ECO:0007669"/>
    <property type="project" value="TreeGrafter"/>
</dbReference>
<organism evidence="3 4">
    <name type="scientific">Penicillium argentinense</name>
    <dbReference type="NCBI Taxonomy" id="1131581"/>
    <lineage>
        <taxon>Eukaryota</taxon>
        <taxon>Fungi</taxon>
        <taxon>Dikarya</taxon>
        <taxon>Ascomycota</taxon>
        <taxon>Pezizomycotina</taxon>
        <taxon>Eurotiomycetes</taxon>
        <taxon>Eurotiomycetidae</taxon>
        <taxon>Eurotiales</taxon>
        <taxon>Aspergillaceae</taxon>
        <taxon>Penicillium</taxon>
    </lineage>
</organism>
<gene>
    <name evidence="3" type="ORF">N7532_001772</name>
</gene>
<dbReference type="GO" id="GO:0051666">
    <property type="term" value="P:actin cortical patch localization"/>
    <property type="evidence" value="ECO:0007669"/>
    <property type="project" value="TreeGrafter"/>
</dbReference>
<dbReference type="AlphaFoldDB" id="A0A9W9G394"/>
<name>A0A9W9G394_9EURO</name>
<feature type="domain" description="Ysc84 actin-binding" evidence="2">
    <location>
        <begin position="95"/>
        <end position="220"/>
    </location>
</feature>
<evidence type="ECO:0000259" key="2">
    <source>
        <dbReference type="Pfam" id="PF04366"/>
    </source>
</evidence>
<dbReference type="GO" id="GO:0030479">
    <property type="term" value="C:actin cortical patch"/>
    <property type="evidence" value="ECO:0007669"/>
    <property type="project" value="TreeGrafter"/>
</dbReference>
<evidence type="ECO:0000313" key="3">
    <source>
        <dbReference type="EMBL" id="KAJ5111237.1"/>
    </source>
</evidence>
<proteinExistence type="predicted"/>
<evidence type="ECO:0000256" key="1">
    <source>
        <dbReference type="SAM" id="MobiDB-lite"/>
    </source>
</evidence>
<sequence length="323" mass="33831">MQKQLSSPMPSSLSNECKKAEKILNSFVNPPRTKKTKDEPELGIPRAILSRAKGLAIFTAMKAGVVGSIRFGSGLIVARLPDGSWSAPSAMATGGIGLGTQLGFELTDFVFVLNSDRAVNTFTQSGSITLGKNLSVALGPYGRSAEISGALSSKGLAGMFAYSKTRGVFGGKSFEGGMIGERPDANKKMYGVTLTAKELLSGKIEPPPDAESLMRLLNSARFKYPTVDDGDVSPMASTAELSSGGTQQEIAELPAHVPDDESKKACEIDSKPPGMIAELDAGPGNEVFELSAGDFDSPKVYELDASQPVSSHASKEGESTSKS</sequence>
<dbReference type="RefSeq" id="XP_056479307.1">
    <property type="nucleotide sequence ID" value="XM_056614266.1"/>
</dbReference>
<evidence type="ECO:0000313" key="4">
    <source>
        <dbReference type="Proteomes" id="UP001149074"/>
    </source>
</evidence>
<dbReference type="GO" id="GO:0051017">
    <property type="term" value="P:actin filament bundle assembly"/>
    <property type="evidence" value="ECO:0007669"/>
    <property type="project" value="TreeGrafter"/>
</dbReference>
<dbReference type="GeneID" id="81353245"/>
<feature type="region of interest" description="Disordered" evidence="1">
    <location>
        <begin position="254"/>
        <end position="323"/>
    </location>
</feature>
<dbReference type="Pfam" id="PF04366">
    <property type="entry name" value="Ysc84"/>
    <property type="match status" value="1"/>
</dbReference>
<dbReference type="InterPro" id="IPR007461">
    <property type="entry name" value="Ysc84_actin-binding"/>
</dbReference>
<reference evidence="3" key="2">
    <citation type="journal article" date="2023" name="IMA Fungus">
        <title>Comparative genomic study of the Penicillium genus elucidates a diverse pangenome and 15 lateral gene transfer events.</title>
        <authorList>
            <person name="Petersen C."/>
            <person name="Sorensen T."/>
            <person name="Nielsen M.R."/>
            <person name="Sondergaard T.E."/>
            <person name="Sorensen J.L."/>
            <person name="Fitzpatrick D.A."/>
            <person name="Frisvad J.C."/>
            <person name="Nielsen K.L."/>
        </authorList>
    </citation>
    <scope>NUCLEOTIDE SEQUENCE</scope>
    <source>
        <strain evidence="3">IBT 30761</strain>
    </source>
</reference>
<dbReference type="PANTHER" id="PTHR15629:SF2">
    <property type="entry name" value="SH3 DOMAIN-CONTAINING YSC84-LIKE PROTEIN 1"/>
    <property type="match status" value="1"/>
</dbReference>
<dbReference type="OrthoDB" id="10255128at2759"/>
<reference evidence="3" key="1">
    <citation type="submission" date="2022-11" db="EMBL/GenBank/DDBJ databases">
        <authorList>
            <person name="Petersen C."/>
        </authorList>
    </citation>
    <scope>NUCLEOTIDE SEQUENCE</scope>
    <source>
        <strain evidence="3">IBT 30761</strain>
    </source>
</reference>
<protein>
    <recommendedName>
        <fullName evidence="2">Ysc84 actin-binding domain-containing protein</fullName>
    </recommendedName>
</protein>
<comment type="caution">
    <text evidence="3">The sequence shown here is derived from an EMBL/GenBank/DDBJ whole genome shotgun (WGS) entry which is preliminary data.</text>
</comment>
<dbReference type="GO" id="GO:0035091">
    <property type="term" value="F:phosphatidylinositol binding"/>
    <property type="evidence" value="ECO:0007669"/>
    <property type="project" value="TreeGrafter"/>
</dbReference>
<dbReference type="CDD" id="cd11525">
    <property type="entry name" value="SYLF_SH3YL1_like"/>
    <property type="match status" value="1"/>
</dbReference>
<feature type="compositionally biased region" description="Basic and acidic residues" evidence="1">
    <location>
        <begin position="257"/>
        <end position="270"/>
    </location>
</feature>
<dbReference type="PANTHER" id="PTHR15629">
    <property type="entry name" value="SH3YL1 PROTEIN"/>
    <property type="match status" value="1"/>
</dbReference>
<accession>A0A9W9G394</accession>
<dbReference type="Proteomes" id="UP001149074">
    <property type="component" value="Unassembled WGS sequence"/>
</dbReference>
<dbReference type="EMBL" id="JAPQKI010000002">
    <property type="protein sequence ID" value="KAJ5111237.1"/>
    <property type="molecule type" value="Genomic_DNA"/>
</dbReference>